<dbReference type="InterPro" id="IPR052156">
    <property type="entry name" value="BCAA_Transport_ATP-bd_LivF"/>
</dbReference>
<dbReference type="PANTHER" id="PTHR43820">
    <property type="entry name" value="HIGH-AFFINITY BRANCHED-CHAIN AMINO ACID TRANSPORT ATP-BINDING PROTEIN LIVF"/>
    <property type="match status" value="1"/>
</dbReference>
<evidence type="ECO:0000256" key="2">
    <source>
        <dbReference type="ARBA" id="ARBA00022448"/>
    </source>
</evidence>
<dbReference type="InterPro" id="IPR017871">
    <property type="entry name" value="ABC_transporter-like_CS"/>
</dbReference>
<dbReference type="EMBL" id="BAABIC010000014">
    <property type="protein sequence ID" value="GAA4698575.1"/>
    <property type="molecule type" value="Genomic_DNA"/>
</dbReference>
<dbReference type="PANTHER" id="PTHR43820:SF4">
    <property type="entry name" value="HIGH-AFFINITY BRANCHED-CHAIN AMINO ACID TRANSPORT ATP-BINDING PROTEIN LIVF"/>
    <property type="match status" value="1"/>
</dbReference>
<evidence type="ECO:0000256" key="4">
    <source>
        <dbReference type="ARBA" id="ARBA00022840"/>
    </source>
</evidence>
<reference evidence="8" key="1">
    <citation type="journal article" date="2019" name="Int. J. Syst. Evol. Microbiol.">
        <title>The Global Catalogue of Microorganisms (GCM) 10K type strain sequencing project: providing services to taxonomists for standard genome sequencing and annotation.</title>
        <authorList>
            <consortium name="The Broad Institute Genomics Platform"/>
            <consortium name="The Broad Institute Genome Sequencing Center for Infectious Disease"/>
            <person name="Wu L."/>
            <person name="Ma J."/>
        </authorList>
    </citation>
    <scope>NUCLEOTIDE SEQUENCE [LARGE SCALE GENOMIC DNA]</scope>
    <source>
        <strain evidence="8">JCM 18055</strain>
    </source>
</reference>
<keyword evidence="8" id="KW-1185">Reference proteome</keyword>
<gene>
    <name evidence="7" type="ORF">GCM10023215_41220</name>
</gene>
<dbReference type="PROSITE" id="PS50893">
    <property type="entry name" value="ABC_TRANSPORTER_2"/>
    <property type="match status" value="1"/>
</dbReference>
<dbReference type="Proteomes" id="UP001500325">
    <property type="component" value="Unassembled WGS sequence"/>
</dbReference>
<feature type="domain" description="ABC transporter" evidence="6">
    <location>
        <begin position="15"/>
        <end position="243"/>
    </location>
</feature>
<dbReference type="RefSeq" id="WP_345382271.1">
    <property type="nucleotide sequence ID" value="NZ_BAABIC010000014.1"/>
</dbReference>
<evidence type="ECO:0000256" key="3">
    <source>
        <dbReference type="ARBA" id="ARBA00022741"/>
    </source>
</evidence>
<dbReference type="SUPFAM" id="SSF52540">
    <property type="entry name" value="P-loop containing nucleoside triphosphate hydrolases"/>
    <property type="match status" value="1"/>
</dbReference>
<dbReference type="InterPro" id="IPR027417">
    <property type="entry name" value="P-loop_NTPase"/>
</dbReference>
<dbReference type="CDD" id="cd03224">
    <property type="entry name" value="ABC_TM1139_LivF_branched"/>
    <property type="match status" value="1"/>
</dbReference>
<keyword evidence="3" id="KW-0547">Nucleotide-binding</keyword>
<proteinExistence type="inferred from homology"/>
<comment type="similarity">
    <text evidence="1">Belongs to the ABC transporter superfamily.</text>
</comment>
<organism evidence="7 8">
    <name type="scientific">Pseudonocardia yuanmonensis</name>
    <dbReference type="NCBI Taxonomy" id="1095914"/>
    <lineage>
        <taxon>Bacteria</taxon>
        <taxon>Bacillati</taxon>
        <taxon>Actinomycetota</taxon>
        <taxon>Actinomycetes</taxon>
        <taxon>Pseudonocardiales</taxon>
        <taxon>Pseudonocardiaceae</taxon>
        <taxon>Pseudonocardia</taxon>
    </lineage>
</organism>
<evidence type="ECO:0000259" key="6">
    <source>
        <dbReference type="PROSITE" id="PS50893"/>
    </source>
</evidence>
<sequence>MPESAVQSSAQEPLLETVDLAAGYNGVPAIRGLSLSVGPGEVVALLGPNGAGKTTSLLAMVGLVPLLGGEVRVLGAPLGRRRPHQIARAGVLLVPDDRGIFYGLTVREHLRLAARKPDPAREAQVLDRFPVLRDLDSRRAGLMSGGEQQMLAIAKALLARPKVLIIDEMSLGLAPKIVQEMLPAIRDLAKEDGIGLVLVEQHIELALSIADRGVILNHGRVVLTGPAADLLRDRHLVEAAYFGSEQFADTEGTLAG</sequence>
<dbReference type="PROSITE" id="PS00211">
    <property type="entry name" value="ABC_TRANSPORTER_1"/>
    <property type="match status" value="1"/>
</dbReference>
<keyword evidence="2" id="KW-0813">Transport</keyword>
<dbReference type="InterPro" id="IPR003593">
    <property type="entry name" value="AAA+_ATPase"/>
</dbReference>
<name>A0ABP8X3I0_9PSEU</name>
<dbReference type="SMART" id="SM00382">
    <property type="entry name" value="AAA"/>
    <property type="match status" value="1"/>
</dbReference>
<protein>
    <submittedName>
        <fullName evidence="7">ABC transporter ATP-binding protein</fullName>
    </submittedName>
</protein>
<dbReference type="Gene3D" id="3.40.50.300">
    <property type="entry name" value="P-loop containing nucleotide triphosphate hydrolases"/>
    <property type="match status" value="1"/>
</dbReference>
<dbReference type="InterPro" id="IPR003439">
    <property type="entry name" value="ABC_transporter-like_ATP-bd"/>
</dbReference>
<evidence type="ECO:0000313" key="8">
    <source>
        <dbReference type="Proteomes" id="UP001500325"/>
    </source>
</evidence>
<accession>A0ABP8X3I0</accession>
<keyword evidence="4 7" id="KW-0067">ATP-binding</keyword>
<comment type="caution">
    <text evidence="7">The sequence shown here is derived from an EMBL/GenBank/DDBJ whole genome shotgun (WGS) entry which is preliminary data.</text>
</comment>
<dbReference type="Pfam" id="PF00005">
    <property type="entry name" value="ABC_tran"/>
    <property type="match status" value="1"/>
</dbReference>
<evidence type="ECO:0000256" key="1">
    <source>
        <dbReference type="ARBA" id="ARBA00005417"/>
    </source>
</evidence>
<evidence type="ECO:0000256" key="5">
    <source>
        <dbReference type="ARBA" id="ARBA00022970"/>
    </source>
</evidence>
<evidence type="ECO:0000313" key="7">
    <source>
        <dbReference type="EMBL" id="GAA4698575.1"/>
    </source>
</evidence>
<keyword evidence="5" id="KW-0029">Amino-acid transport</keyword>
<dbReference type="GO" id="GO:0005524">
    <property type="term" value="F:ATP binding"/>
    <property type="evidence" value="ECO:0007669"/>
    <property type="project" value="UniProtKB-KW"/>
</dbReference>